<proteinExistence type="predicted"/>
<evidence type="ECO:0000256" key="6">
    <source>
        <dbReference type="SAM" id="Phobius"/>
    </source>
</evidence>
<feature type="transmembrane region" description="Helical" evidence="6">
    <location>
        <begin position="229"/>
        <end position="248"/>
    </location>
</feature>
<feature type="transmembrane region" description="Helical" evidence="6">
    <location>
        <begin position="416"/>
        <end position="432"/>
    </location>
</feature>
<keyword evidence="5 6" id="KW-0472">Membrane</keyword>
<evidence type="ECO:0000256" key="1">
    <source>
        <dbReference type="ARBA" id="ARBA00004141"/>
    </source>
</evidence>
<protein>
    <submittedName>
        <fullName evidence="9">Transmembrane protein 87B isoform X2</fullName>
    </submittedName>
</protein>
<name>A0ABM4C129_HYDVU</name>
<comment type="subcellular location">
    <subcellularLocation>
        <location evidence="1">Membrane</location>
        <topology evidence="1">Multi-pass membrane protein</topology>
    </subcellularLocation>
</comment>
<sequence length="522" mass="59936">MIFYSNHWILLTCFYCLFKLNIALIEPGFQKYIVELGTNDSKKNVSFSKSMFKDTEISFRITCKGKMTSNFTLGIALVMSQCHFNKSDENYNEMSISLPCHENVIVEKDFLSQIIFGSQQNNDSGSNQISRSDGKQRKKFNINKLPKTQIKGLYSLLLFFQQGDEIKTENKGEDMTFEVTISAMHDDSYLSSMNWPLLPFYGAMSLMYLTFAITWFIASCCNWRDLLRVQFWIGAVVAIGMLENALFYTEYRNISTYGETNGLLYFAELVSCIKRTLARILVIIVSLGFGIVKPRLGQMFNRVLIIGFLYMVLSTVEAFIRVHDDSKVVSKTQMYALIPLTIIDVIICWWVFTSLVQTTRTLRIRKNTVKLTLYRHFTNTLIFAVLASLAYMVWMIKQAKLTECVDIGSIWLSEALWPFLFGVILAVIMILWRPSINNQRYAFTPLDLDGSDDEDDDMTLSDAFSGMKNRSKDTSGVKNRNRAEDDLKWVEENIPSVPSTLLPTIDSDEEILTTKFEMSKMN</sequence>
<feature type="domain" description="GOST seven transmembrane" evidence="7">
    <location>
        <begin position="196"/>
        <end position="439"/>
    </location>
</feature>
<dbReference type="PANTHER" id="PTHR21229">
    <property type="entry name" value="LUNG SEVEN TRANSMEMBRANE RECEPTOR"/>
    <property type="match status" value="1"/>
</dbReference>
<dbReference type="GeneID" id="100198744"/>
<evidence type="ECO:0000313" key="9">
    <source>
        <dbReference type="RefSeq" id="XP_065655265.1"/>
    </source>
</evidence>
<evidence type="ECO:0000256" key="2">
    <source>
        <dbReference type="ARBA" id="ARBA00022692"/>
    </source>
</evidence>
<feature type="transmembrane region" description="Helical" evidence="6">
    <location>
        <begin position="303"/>
        <end position="322"/>
    </location>
</feature>
<feature type="transmembrane region" description="Helical" evidence="6">
    <location>
        <begin position="263"/>
        <end position="291"/>
    </location>
</feature>
<evidence type="ECO:0000313" key="8">
    <source>
        <dbReference type="Proteomes" id="UP001652625"/>
    </source>
</evidence>
<feature type="transmembrane region" description="Helical" evidence="6">
    <location>
        <begin position="377"/>
        <end position="396"/>
    </location>
</feature>
<organism evidence="8 9">
    <name type="scientific">Hydra vulgaris</name>
    <name type="common">Hydra</name>
    <name type="synonym">Hydra attenuata</name>
    <dbReference type="NCBI Taxonomy" id="6087"/>
    <lineage>
        <taxon>Eukaryota</taxon>
        <taxon>Metazoa</taxon>
        <taxon>Cnidaria</taxon>
        <taxon>Hydrozoa</taxon>
        <taxon>Hydroidolina</taxon>
        <taxon>Anthoathecata</taxon>
        <taxon>Aplanulata</taxon>
        <taxon>Hydridae</taxon>
        <taxon>Hydra</taxon>
    </lineage>
</organism>
<dbReference type="InterPro" id="IPR009637">
    <property type="entry name" value="GPR107/GPR108-like"/>
</dbReference>
<dbReference type="RefSeq" id="XP_065655265.1">
    <property type="nucleotide sequence ID" value="XM_065799193.1"/>
</dbReference>
<gene>
    <name evidence="9" type="primary">LOC100198744</name>
</gene>
<evidence type="ECO:0000256" key="3">
    <source>
        <dbReference type="ARBA" id="ARBA00022729"/>
    </source>
</evidence>
<keyword evidence="2 6" id="KW-0812">Transmembrane</keyword>
<dbReference type="Pfam" id="PF06814">
    <property type="entry name" value="GOST_TM"/>
    <property type="match status" value="1"/>
</dbReference>
<evidence type="ECO:0000256" key="4">
    <source>
        <dbReference type="ARBA" id="ARBA00022989"/>
    </source>
</evidence>
<accession>A0ABM4C129</accession>
<evidence type="ECO:0000256" key="5">
    <source>
        <dbReference type="ARBA" id="ARBA00023136"/>
    </source>
</evidence>
<feature type="transmembrane region" description="Helical" evidence="6">
    <location>
        <begin position="334"/>
        <end position="356"/>
    </location>
</feature>
<keyword evidence="8" id="KW-1185">Reference proteome</keyword>
<dbReference type="Proteomes" id="UP001652625">
    <property type="component" value="Chromosome 06"/>
</dbReference>
<dbReference type="PANTHER" id="PTHR21229:SF1">
    <property type="entry name" value="GH17801P"/>
    <property type="match status" value="1"/>
</dbReference>
<keyword evidence="3" id="KW-0732">Signal</keyword>
<reference evidence="9" key="1">
    <citation type="submission" date="2025-08" db="UniProtKB">
        <authorList>
            <consortium name="RefSeq"/>
        </authorList>
    </citation>
    <scope>IDENTIFICATION</scope>
</reference>
<feature type="transmembrane region" description="Helical" evidence="6">
    <location>
        <begin position="198"/>
        <end position="217"/>
    </location>
</feature>
<keyword evidence="4 6" id="KW-1133">Transmembrane helix</keyword>
<dbReference type="InterPro" id="IPR053937">
    <property type="entry name" value="GOST_TM"/>
</dbReference>
<evidence type="ECO:0000259" key="7">
    <source>
        <dbReference type="Pfam" id="PF06814"/>
    </source>
</evidence>